<keyword evidence="2" id="KW-0805">Transcription regulation</keyword>
<proteinExistence type="inferred from homology"/>
<dbReference type="KEGG" id="spl:Spea_0341"/>
<dbReference type="GO" id="GO:0003700">
    <property type="term" value="F:DNA-binding transcription factor activity"/>
    <property type="evidence" value="ECO:0007669"/>
    <property type="project" value="InterPro"/>
</dbReference>
<dbReference type="PROSITE" id="PS50931">
    <property type="entry name" value="HTH_LYSR"/>
    <property type="match status" value="1"/>
</dbReference>
<feature type="domain" description="HTH lysR-type" evidence="4">
    <location>
        <begin position="14"/>
        <end position="59"/>
    </location>
</feature>
<dbReference type="Pfam" id="PF00126">
    <property type="entry name" value="HTH_1"/>
    <property type="match status" value="1"/>
</dbReference>
<evidence type="ECO:0000313" key="5">
    <source>
        <dbReference type="EMBL" id="ABV85669.1"/>
    </source>
</evidence>
<dbReference type="EMBL" id="CP000851">
    <property type="protein sequence ID" value="ABV85669.1"/>
    <property type="molecule type" value="Genomic_DNA"/>
</dbReference>
<sequence length="282" mass="32092">MINNTTVYCFYYSAKFSSFSKAASFLKMTQPSVSSSIIALEKKIGAKLFERESRGVRLTDRGHEIYKKAEDVIMSMNELESALQQVNRKSVIKIATQPRLYEKYLSAKLTNDFIEEFFVQINTGELATIKGWMDSGEVDVVITEGIFDDHPIFEHFTELDNLKFFWAKKIGIEFATPVPTFVHSDIWNHWHDLSVCMYNNPEFKKIMVIDTPDFSCKLIERGMGIGLLPEQIILNNENIEKCAGPTAGDINGPIAIYVNQERKLELQKIGLIEKIISTGDGR</sequence>
<dbReference type="PRINTS" id="PR00039">
    <property type="entry name" value="HTHLYSR"/>
</dbReference>
<dbReference type="AlphaFoldDB" id="A8GZD2"/>
<dbReference type="Gene3D" id="1.10.10.10">
    <property type="entry name" value="Winged helix-like DNA-binding domain superfamily/Winged helix DNA-binding domain"/>
    <property type="match status" value="1"/>
</dbReference>
<dbReference type="PANTHER" id="PTHR30126:SF22">
    <property type="entry name" value="HTH-TYPE TRANSCRIPTIONAL REGULATOR YHAJ-RELATED"/>
    <property type="match status" value="1"/>
</dbReference>
<accession>A8GZD2</accession>
<keyword evidence="3" id="KW-0804">Transcription</keyword>
<gene>
    <name evidence="5" type="ordered locus">Spea_0341</name>
</gene>
<evidence type="ECO:0000256" key="3">
    <source>
        <dbReference type="ARBA" id="ARBA00023163"/>
    </source>
</evidence>
<comment type="similarity">
    <text evidence="1">Belongs to the LysR transcriptional regulatory family.</text>
</comment>
<dbReference type="OrthoDB" id="9785974at2"/>
<dbReference type="GO" id="GO:0000976">
    <property type="term" value="F:transcription cis-regulatory region binding"/>
    <property type="evidence" value="ECO:0007669"/>
    <property type="project" value="TreeGrafter"/>
</dbReference>
<dbReference type="InterPro" id="IPR036388">
    <property type="entry name" value="WH-like_DNA-bd_sf"/>
</dbReference>
<dbReference type="PANTHER" id="PTHR30126">
    <property type="entry name" value="HTH-TYPE TRANSCRIPTIONAL REGULATOR"/>
    <property type="match status" value="1"/>
</dbReference>
<evidence type="ECO:0000259" key="4">
    <source>
        <dbReference type="PROSITE" id="PS50931"/>
    </source>
</evidence>
<evidence type="ECO:0000256" key="1">
    <source>
        <dbReference type="ARBA" id="ARBA00009437"/>
    </source>
</evidence>
<dbReference type="eggNOG" id="COG0583">
    <property type="taxonomic scope" value="Bacteria"/>
</dbReference>
<name>A8GZD2_SHEPA</name>
<organism evidence="5 6">
    <name type="scientific">Shewanella pealeana (strain ATCC 700345 / ANG-SQ1)</name>
    <dbReference type="NCBI Taxonomy" id="398579"/>
    <lineage>
        <taxon>Bacteria</taxon>
        <taxon>Pseudomonadati</taxon>
        <taxon>Pseudomonadota</taxon>
        <taxon>Gammaproteobacteria</taxon>
        <taxon>Alteromonadales</taxon>
        <taxon>Shewanellaceae</taxon>
        <taxon>Shewanella</taxon>
    </lineage>
</organism>
<dbReference type="InterPro" id="IPR000847">
    <property type="entry name" value="LysR_HTH_N"/>
</dbReference>
<dbReference type="Proteomes" id="UP000002608">
    <property type="component" value="Chromosome"/>
</dbReference>
<keyword evidence="6" id="KW-1185">Reference proteome</keyword>
<reference evidence="5 6" key="1">
    <citation type="submission" date="2007-10" db="EMBL/GenBank/DDBJ databases">
        <title>Complete sequence of Shewanella pealeana ATCC 700345.</title>
        <authorList>
            <consortium name="US DOE Joint Genome Institute"/>
            <person name="Copeland A."/>
            <person name="Lucas S."/>
            <person name="Lapidus A."/>
            <person name="Barry K."/>
            <person name="Glavina del Rio T."/>
            <person name="Dalin E."/>
            <person name="Tice H."/>
            <person name="Pitluck S."/>
            <person name="Chertkov O."/>
            <person name="Brettin T."/>
            <person name="Bruce D."/>
            <person name="Detter J.C."/>
            <person name="Han C."/>
            <person name="Schmutz J."/>
            <person name="Larimer F."/>
            <person name="Land M."/>
            <person name="Hauser L."/>
            <person name="Kyrpides N."/>
            <person name="Kim E."/>
            <person name="Zhao J.-S.Z."/>
            <person name="Manno D."/>
            <person name="Hawari J."/>
            <person name="Richardson P."/>
        </authorList>
    </citation>
    <scope>NUCLEOTIDE SEQUENCE [LARGE SCALE GENOMIC DNA]</scope>
    <source>
        <strain evidence="6">ATCC 700345 / ANG-SQ1</strain>
    </source>
</reference>
<evidence type="ECO:0000256" key="2">
    <source>
        <dbReference type="ARBA" id="ARBA00023015"/>
    </source>
</evidence>
<evidence type="ECO:0000313" key="6">
    <source>
        <dbReference type="Proteomes" id="UP000002608"/>
    </source>
</evidence>
<dbReference type="SUPFAM" id="SSF46785">
    <property type="entry name" value="Winged helix' DNA-binding domain"/>
    <property type="match status" value="1"/>
</dbReference>
<dbReference type="HOGENOM" id="CLU_986585_0_0_6"/>
<dbReference type="RefSeq" id="WP_012153610.1">
    <property type="nucleotide sequence ID" value="NC_009901.1"/>
</dbReference>
<dbReference type="InterPro" id="IPR036390">
    <property type="entry name" value="WH_DNA-bd_sf"/>
</dbReference>
<protein>
    <submittedName>
        <fullName evidence="5">Transcriptional regulator, LysR family</fullName>
    </submittedName>
</protein>
<dbReference type="STRING" id="398579.Spea_0341"/>